<keyword evidence="7" id="KW-1185">Reference proteome</keyword>
<dbReference type="PANTHER" id="PTHR24567:SF68">
    <property type="entry name" value="DNA-BINDING TRANSCRIPTIONAL DUAL REGULATOR CRP"/>
    <property type="match status" value="1"/>
</dbReference>
<protein>
    <submittedName>
        <fullName evidence="6">Nitrate- and nitrite sensing domain-containing protein</fullName>
    </submittedName>
</protein>
<dbReference type="EMBL" id="CP116805">
    <property type="protein sequence ID" value="WCL55555.1"/>
    <property type="molecule type" value="Genomic_DNA"/>
</dbReference>
<dbReference type="SMART" id="SM00100">
    <property type="entry name" value="cNMP"/>
    <property type="match status" value="1"/>
</dbReference>
<keyword evidence="2" id="KW-0238">DNA-binding</keyword>
<dbReference type="InterPro" id="IPR000595">
    <property type="entry name" value="cNMP-bd_dom"/>
</dbReference>
<dbReference type="PROSITE" id="PS50042">
    <property type="entry name" value="CNMP_BINDING_3"/>
    <property type="match status" value="1"/>
</dbReference>
<sequence length="512" mass="57151">MLHALQYERGCAALFLDSRGKIFKERLARRRAETDAAAANCLDAIKRAEQAATLPTLSKARLADLRRRIGAMSGLRGDIDKLATSYTGALNAFTFELNMPLLDTIMIVAHEHKALNSALISAFAYFLQWKERIGLERALGSRGFYSFAFRNPEFWDRMAALSAETRTYLDGFIGLAAPSQIEIVRDVLASREMGALDEVHAQLKEASAPAHFEKFDAEEWFDLVSRVLDQLHMAGQRMIAGLAGASAPETADTTPPAFPTHITPGAERVRPYLRSLPLFAGIDDADLAELLTHAQIRDYPRGKLLFLQGEQTQRMYVIIRGWVKLYNGTESGDETILQMLTSGDTLLEAAVFLNTESPVSAQVIDDATLLSIPAPVIRQRVNRNNTLAVSMLNNISLRSQTLIYQIEQNRLKDARARVGWFLLKLSLAQGSEDGRIRLPYDKSIIASYLDMRPETFSRVLKKMRDEGLDVHNDEITLPNLKILCEYCDSYVARDCKRAGTHECPSKERLGAA</sequence>
<dbReference type="InterPro" id="IPR036390">
    <property type="entry name" value="WH_DNA-bd_sf"/>
</dbReference>
<dbReference type="InterPro" id="IPR012318">
    <property type="entry name" value="HTH_CRP"/>
</dbReference>
<dbReference type="InterPro" id="IPR036388">
    <property type="entry name" value="WH-like_DNA-bd_sf"/>
</dbReference>
<evidence type="ECO:0000256" key="3">
    <source>
        <dbReference type="ARBA" id="ARBA00023163"/>
    </source>
</evidence>
<dbReference type="GO" id="GO:0003700">
    <property type="term" value="F:DNA-binding transcription factor activity"/>
    <property type="evidence" value="ECO:0007669"/>
    <property type="project" value="TreeGrafter"/>
</dbReference>
<evidence type="ECO:0000313" key="7">
    <source>
        <dbReference type="Proteomes" id="UP001217500"/>
    </source>
</evidence>
<evidence type="ECO:0000256" key="2">
    <source>
        <dbReference type="ARBA" id="ARBA00023125"/>
    </source>
</evidence>
<dbReference type="PANTHER" id="PTHR24567">
    <property type="entry name" value="CRP FAMILY TRANSCRIPTIONAL REGULATORY PROTEIN"/>
    <property type="match status" value="1"/>
</dbReference>
<evidence type="ECO:0000313" key="6">
    <source>
        <dbReference type="EMBL" id="WCL55555.1"/>
    </source>
</evidence>
<dbReference type="InterPro" id="IPR018490">
    <property type="entry name" value="cNMP-bd_dom_sf"/>
</dbReference>
<proteinExistence type="predicted"/>
<dbReference type="PROSITE" id="PS51063">
    <property type="entry name" value="HTH_CRP_2"/>
    <property type="match status" value="1"/>
</dbReference>
<dbReference type="InterPro" id="IPR013587">
    <property type="entry name" value="Nitrate/nitrite_sensing"/>
</dbReference>
<evidence type="ECO:0000256" key="1">
    <source>
        <dbReference type="ARBA" id="ARBA00023015"/>
    </source>
</evidence>
<dbReference type="Gene3D" id="1.10.10.10">
    <property type="entry name" value="Winged helix-like DNA-binding domain superfamily/Winged helix DNA-binding domain"/>
    <property type="match status" value="1"/>
</dbReference>
<dbReference type="CDD" id="cd00038">
    <property type="entry name" value="CAP_ED"/>
    <property type="match status" value="1"/>
</dbReference>
<dbReference type="AlphaFoldDB" id="A0AAE9XUF1"/>
<dbReference type="SMART" id="SM00419">
    <property type="entry name" value="HTH_CRP"/>
    <property type="match status" value="1"/>
</dbReference>
<dbReference type="Pfam" id="PF13545">
    <property type="entry name" value="HTH_Crp_2"/>
    <property type="match status" value="1"/>
</dbReference>
<accession>A0AAE9XUF1</accession>
<dbReference type="RefSeq" id="WP_289505383.1">
    <property type="nucleotide sequence ID" value="NZ_CP116805.1"/>
</dbReference>
<reference evidence="6" key="1">
    <citation type="submission" date="2023-01" db="EMBL/GenBank/DDBJ databases">
        <title>The genome sequence of Kordiimonadaceae bacterium 6D33.</title>
        <authorList>
            <person name="Liu Y."/>
        </authorList>
    </citation>
    <scope>NUCLEOTIDE SEQUENCE</scope>
    <source>
        <strain evidence="6">6D33</strain>
    </source>
</reference>
<dbReference type="Proteomes" id="UP001217500">
    <property type="component" value="Chromosome"/>
</dbReference>
<dbReference type="GO" id="GO:0005829">
    <property type="term" value="C:cytosol"/>
    <property type="evidence" value="ECO:0007669"/>
    <property type="project" value="TreeGrafter"/>
</dbReference>
<name>A0AAE9XUF1_9PROT</name>
<dbReference type="Pfam" id="PF08376">
    <property type="entry name" value="NIT"/>
    <property type="match status" value="1"/>
</dbReference>
<evidence type="ECO:0000259" key="4">
    <source>
        <dbReference type="PROSITE" id="PS50042"/>
    </source>
</evidence>
<dbReference type="InterPro" id="IPR050397">
    <property type="entry name" value="Env_Response_Regulators"/>
</dbReference>
<evidence type="ECO:0000259" key="5">
    <source>
        <dbReference type="PROSITE" id="PS51063"/>
    </source>
</evidence>
<keyword evidence="3" id="KW-0804">Transcription</keyword>
<dbReference type="KEGG" id="gso:PH603_07245"/>
<feature type="domain" description="HTH crp-type" evidence="5">
    <location>
        <begin position="412"/>
        <end position="481"/>
    </location>
</feature>
<dbReference type="Pfam" id="PF00027">
    <property type="entry name" value="cNMP_binding"/>
    <property type="match status" value="1"/>
</dbReference>
<dbReference type="SUPFAM" id="SSF51206">
    <property type="entry name" value="cAMP-binding domain-like"/>
    <property type="match status" value="1"/>
</dbReference>
<feature type="domain" description="Cyclic nucleotide-binding" evidence="4">
    <location>
        <begin position="278"/>
        <end position="398"/>
    </location>
</feature>
<dbReference type="GO" id="GO:0003677">
    <property type="term" value="F:DNA binding"/>
    <property type="evidence" value="ECO:0007669"/>
    <property type="project" value="UniProtKB-KW"/>
</dbReference>
<dbReference type="Gene3D" id="2.60.120.10">
    <property type="entry name" value="Jelly Rolls"/>
    <property type="match status" value="1"/>
</dbReference>
<dbReference type="SUPFAM" id="SSF46785">
    <property type="entry name" value="Winged helix' DNA-binding domain"/>
    <property type="match status" value="1"/>
</dbReference>
<organism evidence="6 7">
    <name type="scientific">Gimibacter soli</name>
    <dbReference type="NCBI Taxonomy" id="3024400"/>
    <lineage>
        <taxon>Bacteria</taxon>
        <taxon>Pseudomonadati</taxon>
        <taxon>Pseudomonadota</taxon>
        <taxon>Alphaproteobacteria</taxon>
        <taxon>Kordiimonadales</taxon>
        <taxon>Temperatibacteraceae</taxon>
        <taxon>Gimibacter</taxon>
    </lineage>
</organism>
<dbReference type="InterPro" id="IPR014710">
    <property type="entry name" value="RmlC-like_jellyroll"/>
</dbReference>
<gene>
    <name evidence="6" type="ORF">PH603_07245</name>
</gene>
<keyword evidence="1" id="KW-0805">Transcription regulation</keyword>